<dbReference type="HOGENOM" id="CLU_031285_17_2_9"/>
<evidence type="ECO:0000256" key="4">
    <source>
        <dbReference type="SAM" id="MobiDB-lite"/>
    </source>
</evidence>
<evidence type="ECO:0008006" key="8">
    <source>
        <dbReference type="Google" id="ProtNLM"/>
    </source>
</evidence>
<sequence length="431" mass="47649">MCMKRRTGLISLLMVGMLALTACGSSSPAASPSSPAVSESPQPSSDTAMDELQPEPGAELVYWDKKDAFSEYAVKEFEKKYNVKVKLEEVMFWETVGRLITDGPAGTGADVFVAGADQLGPNVNSGLFLPNDYFGEETAKISVESALDAVTVDGILYGYPRNIESFMMYVNKDIVKDAKLDTWDDLKAFAKKYNDIPNNKYGLFYETNNLLYNYSFMAGYGAYIFGNHGTDKNDIGLNNEGAVKGMEFYRSLKEILPVPSSDLTEDVKVSLFEQGKVGIILDGIWNLGRYKSLPFEVGIIEMPKMPGGIDPKPYASVPAYFVSAYSKYPNASKLFAHFMTTKEMQVKNYEMRGVLPAYAGIENDEKLKSDDIIQVFAKHVAKAEMLPVIPEVQYFFQNITPVLEQIWNGADIKSTLDKAVADMKANIAAAK</sequence>
<feature type="region of interest" description="Disordered" evidence="4">
    <location>
        <begin position="28"/>
        <end position="51"/>
    </location>
</feature>
<dbReference type="PROSITE" id="PS51257">
    <property type="entry name" value="PROKAR_LIPOPROTEIN"/>
    <property type="match status" value="1"/>
</dbReference>
<dbReference type="CDD" id="cd13586">
    <property type="entry name" value="PBP2_Maltose_binding_like"/>
    <property type="match status" value="1"/>
</dbReference>
<dbReference type="EMBL" id="CP011114">
    <property type="protein sequence ID" value="AKG37510.1"/>
    <property type="molecule type" value="Genomic_DNA"/>
</dbReference>
<dbReference type="PATRIC" id="fig|1333534.5.peg.5689"/>
<dbReference type="Gene3D" id="3.40.190.10">
    <property type="entry name" value="Periplasmic binding protein-like II"/>
    <property type="match status" value="2"/>
</dbReference>
<feature type="compositionally biased region" description="Low complexity" evidence="4">
    <location>
        <begin position="28"/>
        <end position="45"/>
    </location>
</feature>
<evidence type="ECO:0000256" key="2">
    <source>
        <dbReference type="ARBA" id="ARBA00022448"/>
    </source>
</evidence>
<evidence type="ECO:0000313" key="7">
    <source>
        <dbReference type="Proteomes" id="UP000034189"/>
    </source>
</evidence>
<dbReference type="GO" id="GO:0042956">
    <property type="term" value="P:maltodextrin transmembrane transport"/>
    <property type="evidence" value="ECO:0007669"/>
    <property type="project" value="TreeGrafter"/>
</dbReference>
<dbReference type="PANTHER" id="PTHR30061">
    <property type="entry name" value="MALTOSE-BINDING PERIPLASMIC PROTEIN"/>
    <property type="match status" value="1"/>
</dbReference>
<evidence type="ECO:0000256" key="1">
    <source>
        <dbReference type="ARBA" id="ARBA00008520"/>
    </source>
</evidence>
<feature type="chain" id="PRO_5039294659" description="ABC transporter substrate-binding protein" evidence="5">
    <location>
        <begin position="25"/>
        <end position="431"/>
    </location>
</feature>
<evidence type="ECO:0000256" key="3">
    <source>
        <dbReference type="ARBA" id="ARBA00022729"/>
    </source>
</evidence>
<dbReference type="SUPFAM" id="SSF53850">
    <property type="entry name" value="Periplasmic binding protein-like II"/>
    <property type="match status" value="1"/>
</dbReference>
<evidence type="ECO:0000313" key="6">
    <source>
        <dbReference type="EMBL" id="AKG37510.1"/>
    </source>
</evidence>
<proteinExistence type="inferred from homology"/>
<accession>A0A0F7FEY8</accession>
<dbReference type="AlphaFoldDB" id="A0A0F7FEY8"/>
<comment type="similarity">
    <text evidence="1">Belongs to the bacterial solute-binding protein 1 family.</text>
</comment>
<reference evidence="6 7" key="1">
    <citation type="submission" date="2015-03" db="EMBL/GenBank/DDBJ databases">
        <authorList>
            <person name="Abdul Halim M."/>
        </authorList>
    </citation>
    <scope>NUCLEOTIDE SEQUENCE [LARGE SCALE GENOMIC DNA]</scope>
    <source>
        <strain evidence="6 7">ATCC 35681</strain>
    </source>
</reference>
<name>A0A0F7FEY8_PAEDU</name>
<dbReference type="GO" id="GO:0055052">
    <property type="term" value="C:ATP-binding cassette (ABC) transporter complex, substrate-binding subunit-containing"/>
    <property type="evidence" value="ECO:0007669"/>
    <property type="project" value="TreeGrafter"/>
</dbReference>
<gene>
    <name evidence="6" type="ORF">VK70_26140</name>
</gene>
<dbReference type="PANTHER" id="PTHR30061:SF50">
    <property type="entry name" value="MALTOSE_MALTODEXTRIN-BINDING PERIPLASMIC PROTEIN"/>
    <property type="match status" value="1"/>
</dbReference>
<dbReference type="Proteomes" id="UP000034189">
    <property type="component" value="Chromosome"/>
</dbReference>
<protein>
    <recommendedName>
        <fullName evidence="8">ABC transporter substrate-binding protein</fullName>
    </recommendedName>
</protein>
<dbReference type="InterPro" id="IPR006059">
    <property type="entry name" value="SBP"/>
</dbReference>
<dbReference type="Pfam" id="PF13416">
    <property type="entry name" value="SBP_bac_8"/>
    <property type="match status" value="1"/>
</dbReference>
<reference evidence="6 7" key="2">
    <citation type="journal article" date="2016" name="Genome Announc.">
        <title>Genome Sequence of a Gram-Positive Diazotroph, Paenibacillus durus Type Strain ATCC 35681.</title>
        <authorList>
            <person name="Halim M.A."/>
            <person name="Rahman A.Y."/>
            <person name="Sim K.S."/>
            <person name="Yam H.C."/>
            <person name="Rahim A.A."/>
            <person name="Ghazali A.H."/>
            <person name="Najimudin N."/>
        </authorList>
    </citation>
    <scope>NUCLEOTIDE SEQUENCE [LARGE SCALE GENOMIC DNA]</scope>
    <source>
        <strain evidence="6 7">ATCC 35681</strain>
    </source>
</reference>
<keyword evidence="2" id="KW-0813">Transport</keyword>
<dbReference type="GO" id="GO:0015768">
    <property type="term" value="P:maltose transport"/>
    <property type="evidence" value="ECO:0007669"/>
    <property type="project" value="TreeGrafter"/>
</dbReference>
<keyword evidence="3 5" id="KW-0732">Signal</keyword>
<feature type="signal peptide" evidence="5">
    <location>
        <begin position="1"/>
        <end position="24"/>
    </location>
</feature>
<organism evidence="6 7">
    <name type="scientific">Paenibacillus durus ATCC 35681</name>
    <dbReference type="NCBI Taxonomy" id="1333534"/>
    <lineage>
        <taxon>Bacteria</taxon>
        <taxon>Bacillati</taxon>
        <taxon>Bacillota</taxon>
        <taxon>Bacilli</taxon>
        <taxon>Bacillales</taxon>
        <taxon>Paenibacillaceae</taxon>
        <taxon>Paenibacillus</taxon>
    </lineage>
</organism>
<dbReference type="GO" id="GO:1901982">
    <property type="term" value="F:maltose binding"/>
    <property type="evidence" value="ECO:0007669"/>
    <property type="project" value="TreeGrafter"/>
</dbReference>
<evidence type="ECO:0000256" key="5">
    <source>
        <dbReference type="SAM" id="SignalP"/>
    </source>
</evidence>